<dbReference type="InterPro" id="IPR042229">
    <property type="entry name" value="Listeria/Bacterioides_rpt_sf"/>
</dbReference>
<evidence type="ECO:0000256" key="6">
    <source>
        <dbReference type="ARBA" id="ARBA00023273"/>
    </source>
</evidence>
<evidence type="ECO:0000256" key="4">
    <source>
        <dbReference type="ARBA" id="ARBA00022490"/>
    </source>
</evidence>
<dbReference type="NCBIfam" id="NF033708">
    <property type="entry name" value="T9SS_Cterm_ChiA"/>
    <property type="match status" value="1"/>
</dbReference>
<dbReference type="InterPro" id="IPR015919">
    <property type="entry name" value="Cadherin-like_sf"/>
</dbReference>
<dbReference type="Gene3D" id="2.60.40.10">
    <property type="entry name" value="Immunoglobulins"/>
    <property type="match status" value="3"/>
</dbReference>
<dbReference type="NCBIfam" id="NF012200">
    <property type="entry name" value="choice_anch_D"/>
    <property type="match status" value="1"/>
</dbReference>
<keyword evidence="10" id="KW-1185">Reference proteome</keyword>
<dbReference type="RefSeq" id="WP_221259259.1">
    <property type="nucleotide sequence ID" value="NZ_AP024749.1"/>
</dbReference>
<feature type="chain" id="PRO_5046022547" description="LTD domain-containing protein" evidence="7">
    <location>
        <begin position="19"/>
        <end position="1529"/>
    </location>
</feature>
<dbReference type="Pfam" id="PF09479">
    <property type="entry name" value="Flg_new"/>
    <property type="match status" value="1"/>
</dbReference>
<evidence type="ECO:0000256" key="5">
    <source>
        <dbReference type="ARBA" id="ARBA00023069"/>
    </source>
</evidence>
<evidence type="ECO:0000313" key="9">
    <source>
        <dbReference type="EMBL" id="BCY27651.1"/>
    </source>
</evidence>
<dbReference type="Proteomes" id="UP000825258">
    <property type="component" value="Chromosome"/>
</dbReference>
<evidence type="ECO:0000313" key="10">
    <source>
        <dbReference type="Proteomes" id="UP000825258"/>
    </source>
</evidence>
<dbReference type="EMBL" id="AP024749">
    <property type="protein sequence ID" value="BCY27651.1"/>
    <property type="molecule type" value="Genomic_DNA"/>
</dbReference>
<dbReference type="InterPro" id="IPR053879">
    <property type="entry name" value="HYDIN_VesB_CFA65-like_Ig"/>
</dbReference>
<dbReference type="Pfam" id="PF22544">
    <property type="entry name" value="HYDIN_VesB_CFA65-like_Ig"/>
    <property type="match status" value="1"/>
</dbReference>
<evidence type="ECO:0000256" key="7">
    <source>
        <dbReference type="SAM" id="SignalP"/>
    </source>
</evidence>
<dbReference type="CDD" id="cd00102">
    <property type="entry name" value="IPT"/>
    <property type="match status" value="1"/>
</dbReference>
<keyword evidence="5" id="KW-0969">Cilium</keyword>
<feature type="signal peptide" evidence="7">
    <location>
        <begin position="1"/>
        <end position="18"/>
    </location>
</feature>
<name>A0ABN6HT58_9FLAO</name>
<keyword evidence="7" id="KW-0732">Signal</keyword>
<feature type="domain" description="LTD" evidence="8">
    <location>
        <begin position="698"/>
        <end position="854"/>
    </location>
</feature>
<comment type="subcellular location">
    <subcellularLocation>
        <location evidence="2">Cell envelope</location>
    </subcellularLocation>
    <subcellularLocation>
        <location evidence="1">Cell projection</location>
        <location evidence="1">Cilium</location>
    </subcellularLocation>
    <subcellularLocation>
        <location evidence="3">Cytoplasm</location>
    </subcellularLocation>
</comment>
<dbReference type="InterPro" id="IPR014756">
    <property type="entry name" value="Ig_E-set"/>
</dbReference>
<dbReference type="InterPro" id="IPR013378">
    <property type="entry name" value="InlB-like_B-rpt"/>
</dbReference>
<sequence>MKLRLLFLTFLFSALSWGQIYQHDFGTTSITAHPYIVAPGIFDANLSNSSWVNSTGSWVSFAGSAGQAISLSNSFGTPTITLTFDVAPTYQVDVTSFSFWRRRSNTGAQNWSMTVNGINVGSGAVPTTGADTGNLVVASPVTGLSGTVTVVISLSGASGTGTFRLDDFTLNGSVYSGASTYSVTYDGNGNDSGSVPTDGNAYNSGDSVTVLGNTGSLGLTGYTFNGWNTAADGSGTSYVASDTFNITANTTLYAQWLNTSPPVITSSLTDTGIVGVAYTYDIVATNSPTSYSATGLPAGLSINTTTGQITGAVATAGVYNVTISATNAYGTDTETLVITITTGPCGSESFTNSNATASYSNGSFVGDNGVTWTYVQSRDENGDANGSGINGSALMLRRVADNSSVTSSTLTTGIQDFSVTLYKGFTGAGNRQVELFVNGVSQGTSTPFDDFLPHVFTVNNINISGNVIIEIRNITANQVIVDDIQWTCYNVNNEIDVLGNSVSIVDGDTTPSLTDDTDFGTTLVGVDVSHTFTITNAGPDDLSISGITITGVDAADFYVSIPPGTTVTSGGSTTFEITFNSATVGISNATVNIANNDSDENPYTFDITGEVITCTPTTSVSSISPASGPVGTVVTINGSGLTTATSVHFGAYSASFTIISDTVIEAIVPANATTGNIIIQDASACDLSYSSFTVIVQDNSTCDPTSNGITDLFISEVTDASSGSLSYIQIFNGTGVTVDMTDYSVLIRNNGSGTGDDIPLTGTLVSGGTFVLATSVGTACAVPGGDGTYADQNDVSSGVNNNDCIHLDKLGTIIDTWGVCDGSSWINALGLGSQGYDFKRNPTATPIPSTTFVSTDWTIVDFNSCSDNYDLINTYQGIRTPPSATTLGATYGASCTSASVSVTGTEAVAGGAPLTYQWYFSAPGDTGWTMVSNGGVYSGATTDTLNISDITGLEEYQYYCQVMEDTATCFIASAAVQIGGGASTTWNGTSWSNGVPNSGMLAIIDGDYDTAIDGSFSCCSLLVNATYTLDIQAVDYVEIQYNLTVNGTLNVWDDGSLVQVDDSGVNVGNINYERITTGAALDYVYWSSPVDGVNTPGTGYVFSWNPVLANPNAGWGYWVFSTNTSMASGVGYIMRDVFSRNFTGVPRNGVIQPSIARANYTGADFLGNNNVTITRFDDNWNLIGNPYPSAISALDFLTLNTNIEGAVRIWTHGTTPSTSISDPVYDDFVYNYTVNDYIVYNGTGTVSGPGGFNGFIAGGQSFMVNMNDGAAASETLTFNNSMRNIGHNNEQFYKQASSNKVAVDQEKHRIWLDLANTQNNSTRTLVGYVENATNDKDRLYDAITNAQSNEMSIYSIINNERMLIQGRVLPFDDQDKVQIGVKIPVPGVYTIGLSALDGLFAGSQDIYLEDKELNIIYDLKQMPYSFISNSGEFKNRFVLRYTNQLLNTNEVVDVNDITIATLQDGFTISSLYENIKSVTIHNVLGQILYQKQNVNSNNITISNLIKNNQALLVKITLDNNKEITKKVIY</sequence>
<keyword evidence="4" id="KW-0963">Cytoplasm</keyword>
<keyword evidence="6" id="KW-0966">Cell projection</keyword>
<dbReference type="Gene3D" id="2.60.40.4270">
    <property type="entry name" value="Listeria-Bacteroides repeat domain"/>
    <property type="match status" value="1"/>
</dbReference>
<dbReference type="InterPro" id="IPR013783">
    <property type="entry name" value="Ig-like_fold"/>
</dbReference>
<protein>
    <recommendedName>
        <fullName evidence="8">LTD domain-containing protein</fullName>
    </recommendedName>
</protein>
<dbReference type="SUPFAM" id="SSF81296">
    <property type="entry name" value="E set domains"/>
    <property type="match status" value="1"/>
</dbReference>
<evidence type="ECO:0000256" key="2">
    <source>
        <dbReference type="ARBA" id="ARBA00004196"/>
    </source>
</evidence>
<accession>A0ABN6HT58</accession>
<evidence type="ECO:0000259" key="8">
    <source>
        <dbReference type="PROSITE" id="PS51841"/>
    </source>
</evidence>
<proteinExistence type="predicted"/>
<dbReference type="Pfam" id="PF05345">
    <property type="entry name" value="He_PIG"/>
    <property type="match status" value="1"/>
</dbReference>
<evidence type="ECO:0000256" key="1">
    <source>
        <dbReference type="ARBA" id="ARBA00004138"/>
    </source>
</evidence>
<dbReference type="PROSITE" id="PS51841">
    <property type="entry name" value="LTD"/>
    <property type="match status" value="1"/>
</dbReference>
<gene>
    <name evidence="9" type="ORF">KK2020170_05190</name>
</gene>
<evidence type="ECO:0000256" key="3">
    <source>
        <dbReference type="ARBA" id="ARBA00004496"/>
    </source>
</evidence>
<dbReference type="InterPro" id="IPR001322">
    <property type="entry name" value="Lamin_tail_dom"/>
</dbReference>
<dbReference type="SUPFAM" id="SSF49313">
    <property type="entry name" value="Cadherin-like"/>
    <property type="match status" value="1"/>
</dbReference>
<reference evidence="9 10" key="1">
    <citation type="submission" date="2021-06" db="EMBL/GenBank/DDBJ databases">
        <title>Whole genome sequences of Flavobacterium sp. KK2020170 and assembly.</title>
        <authorList>
            <person name="Kitahara K."/>
            <person name="Miyoshi S."/>
            <person name="Uesaka K."/>
        </authorList>
    </citation>
    <scope>NUCLEOTIDE SEQUENCE [LARGE SCALE GENOMIC DNA]</scope>
    <source>
        <strain evidence="9 10">KK2020170</strain>
    </source>
</reference>
<organism evidence="9 10">
    <name type="scientific">Flavobacterium okayamense</name>
    <dbReference type="NCBI Taxonomy" id="2830782"/>
    <lineage>
        <taxon>Bacteria</taxon>
        <taxon>Pseudomonadati</taxon>
        <taxon>Bacteroidota</taxon>
        <taxon>Flavobacteriia</taxon>
        <taxon>Flavobacteriales</taxon>
        <taxon>Flavobacteriaceae</taxon>
        <taxon>Flavobacterium</taxon>
    </lineage>
</organism>